<accession>A0A1A9WZL5</accession>
<keyword evidence="1" id="KW-1133">Transmembrane helix</keyword>
<evidence type="ECO:0000313" key="3">
    <source>
        <dbReference type="Proteomes" id="UP000091820"/>
    </source>
</evidence>
<dbReference type="EnsemblMetazoa" id="GBRI038613-RA">
    <property type="protein sequence ID" value="GBRI038613-PA"/>
    <property type="gene ID" value="GBRI038613"/>
</dbReference>
<keyword evidence="1" id="KW-0472">Membrane</keyword>
<protein>
    <submittedName>
        <fullName evidence="2">Uncharacterized protein</fullName>
    </submittedName>
</protein>
<evidence type="ECO:0000313" key="2">
    <source>
        <dbReference type="EnsemblMetazoa" id="GBRI038613-PA"/>
    </source>
</evidence>
<evidence type="ECO:0000256" key="1">
    <source>
        <dbReference type="SAM" id="Phobius"/>
    </source>
</evidence>
<dbReference type="Proteomes" id="UP000091820">
    <property type="component" value="Unassembled WGS sequence"/>
</dbReference>
<reference evidence="2" key="2">
    <citation type="submission" date="2020-05" db="UniProtKB">
        <authorList>
            <consortium name="EnsemblMetazoa"/>
        </authorList>
    </citation>
    <scope>IDENTIFICATION</scope>
    <source>
        <strain evidence="2">IAEA</strain>
    </source>
</reference>
<feature type="transmembrane region" description="Helical" evidence="1">
    <location>
        <begin position="79"/>
        <end position="98"/>
    </location>
</feature>
<proteinExistence type="predicted"/>
<keyword evidence="1" id="KW-0812">Transmembrane</keyword>
<organism evidence="2 3">
    <name type="scientific">Glossina brevipalpis</name>
    <dbReference type="NCBI Taxonomy" id="37001"/>
    <lineage>
        <taxon>Eukaryota</taxon>
        <taxon>Metazoa</taxon>
        <taxon>Ecdysozoa</taxon>
        <taxon>Arthropoda</taxon>
        <taxon>Hexapoda</taxon>
        <taxon>Insecta</taxon>
        <taxon>Pterygota</taxon>
        <taxon>Neoptera</taxon>
        <taxon>Endopterygota</taxon>
        <taxon>Diptera</taxon>
        <taxon>Brachycera</taxon>
        <taxon>Muscomorpha</taxon>
        <taxon>Hippoboscoidea</taxon>
        <taxon>Glossinidae</taxon>
        <taxon>Glossina</taxon>
    </lineage>
</organism>
<sequence length="155" mass="17941">MENNNRNGANSLEDFCARLVRSCQLLISLLVRVTYLASDYGFIKLNNHLTSNYNRVKSLYLINNNLKKTSSNLGQTQRYFLLLPFIFAHQAISVAKFLSFIRTLSVKLYGFTLLFRVRLKTFSSMYDNIQHMIRNKVLRNSKYCAPESAPQLANM</sequence>
<dbReference type="VEuPathDB" id="VectorBase:GBRI038613"/>
<keyword evidence="3" id="KW-1185">Reference proteome</keyword>
<reference evidence="3" key="1">
    <citation type="submission" date="2014-03" db="EMBL/GenBank/DDBJ databases">
        <authorList>
            <person name="Aksoy S."/>
            <person name="Warren W."/>
            <person name="Wilson R.K."/>
        </authorList>
    </citation>
    <scope>NUCLEOTIDE SEQUENCE [LARGE SCALE GENOMIC DNA]</scope>
    <source>
        <strain evidence="3">IAEA</strain>
    </source>
</reference>
<dbReference type="AlphaFoldDB" id="A0A1A9WZL5"/>
<name>A0A1A9WZL5_9MUSC</name>